<evidence type="ECO:0000256" key="4">
    <source>
        <dbReference type="ARBA" id="ARBA00022729"/>
    </source>
</evidence>
<keyword evidence="6" id="KW-0675">Receptor</keyword>
<name>A0A1I5C369_9HYPH</name>
<dbReference type="RefSeq" id="WP_090069196.1">
    <property type="nucleotide sequence ID" value="NZ_FOVR01000002.1"/>
</dbReference>
<dbReference type="InterPro" id="IPR018389">
    <property type="entry name" value="DctP_fam"/>
</dbReference>
<keyword evidence="3" id="KW-0813">Transport</keyword>
<dbReference type="NCBIfam" id="NF037995">
    <property type="entry name" value="TRAP_S1"/>
    <property type="match status" value="1"/>
</dbReference>
<dbReference type="NCBIfam" id="TIGR00787">
    <property type="entry name" value="dctP"/>
    <property type="match status" value="1"/>
</dbReference>
<comment type="subcellular location">
    <subcellularLocation>
        <location evidence="1">Cell envelope</location>
    </subcellularLocation>
</comment>
<gene>
    <name evidence="6" type="ORF">SAMN04488056_10295</name>
</gene>
<dbReference type="PANTHER" id="PTHR33376">
    <property type="match status" value="1"/>
</dbReference>
<keyword evidence="4 5" id="KW-0732">Signal</keyword>
<reference evidence="6 7" key="1">
    <citation type="submission" date="2016-10" db="EMBL/GenBank/DDBJ databases">
        <authorList>
            <person name="de Groot N.N."/>
        </authorList>
    </citation>
    <scope>NUCLEOTIDE SEQUENCE [LARGE SCALE GENOMIC DNA]</scope>
    <source>
        <strain evidence="6 7">CGMCC 1.9157</strain>
    </source>
</reference>
<dbReference type="PANTHER" id="PTHR33376:SF4">
    <property type="entry name" value="SIALIC ACID-BINDING PERIPLASMIC PROTEIN SIAP"/>
    <property type="match status" value="1"/>
</dbReference>
<dbReference type="AlphaFoldDB" id="A0A1I5C369"/>
<dbReference type="Proteomes" id="UP000199236">
    <property type="component" value="Unassembled WGS sequence"/>
</dbReference>
<dbReference type="GO" id="GO:0030288">
    <property type="term" value="C:outer membrane-bounded periplasmic space"/>
    <property type="evidence" value="ECO:0007669"/>
    <property type="project" value="InterPro"/>
</dbReference>
<keyword evidence="7" id="KW-1185">Reference proteome</keyword>
<dbReference type="OrthoDB" id="9803763at2"/>
<dbReference type="PIRSF" id="PIRSF006470">
    <property type="entry name" value="DctB"/>
    <property type="match status" value="1"/>
</dbReference>
<evidence type="ECO:0000256" key="3">
    <source>
        <dbReference type="ARBA" id="ARBA00022448"/>
    </source>
</evidence>
<dbReference type="GO" id="GO:0055085">
    <property type="term" value="P:transmembrane transport"/>
    <property type="evidence" value="ECO:0007669"/>
    <property type="project" value="InterPro"/>
</dbReference>
<comment type="similarity">
    <text evidence="2">Belongs to the bacterial solute-binding protein 7 family.</text>
</comment>
<dbReference type="EMBL" id="FOVR01000002">
    <property type="protein sequence ID" value="SFN81252.1"/>
    <property type="molecule type" value="Genomic_DNA"/>
</dbReference>
<evidence type="ECO:0000313" key="6">
    <source>
        <dbReference type="EMBL" id="SFN81252.1"/>
    </source>
</evidence>
<dbReference type="SUPFAM" id="SSF53850">
    <property type="entry name" value="Periplasmic binding protein-like II"/>
    <property type="match status" value="1"/>
</dbReference>
<evidence type="ECO:0000256" key="5">
    <source>
        <dbReference type="SAM" id="SignalP"/>
    </source>
</evidence>
<evidence type="ECO:0000313" key="7">
    <source>
        <dbReference type="Proteomes" id="UP000199236"/>
    </source>
</evidence>
<feature type="chain" id="PRO_5011745159" evidence="5">
    <location>
        <begin position="24"/>
        <end position="325"/>
    </location>
</feature>
<dbReference type="Pfam" id="PF03480">
    <property type="entry name" value="DctP"/>
    <property type="match status" value="1"/>
</dbReference>
<dbReference type="Gene3D" id="3.40.190.170">
    <property type="entry name" value="Bacterial extracellular solute-binding protein, family 7"/>
    <property type="match status" value="1"/>
</dbReference>
<dbReference type="InterPro" id="IPR004682">
    <property type="entry name" value="TRAP_DctP"/>
</dbReference>
<sequence length="325" mass="35737">MIRLASILGAGLMALSLAAPTFAADVTLKLGHIAVPDHPYGKGADYFAKLVNEKSNGSIEVKVFPSSQLGGQKDLIEGMVFGAVDMALVGTAVLGQFQPQISIFDLPFIFNDRPHAYKSLDSVGMELGKELEGRGIKLLGYMENGIRHVTNNVRPIKEPADMEGLKIRVMTNKIFVEMMKSLGASPTPMAFSELYSAMQQGTVDGQENPSAHIFTKRFYEVQKYASKTAHAYSPEPMIISMISWAKLNDEQKAIIQDAAKEAIAWQRKISEEQDNEYWDQIIATGKMEVIDVDRSKFKAATAPVIEMFADTVGQDNIDKINALAE</sequence>
<dbReference type="CDD" id="cd13676">
    <property type="entry name" value="PBP2_TRAP_DctP2_like"/>
    <property type="match status" value="1"/>
</dbReference>
<evidence type="ECO:0000256" key="2">
    <source>
        <dbReference type="ARBA" id="ARBA00009023"/>
    </source>
</evidence>
<dbReference type="STRING" id="655353.SAMN04488056_10295"/>
<evidence type="ECO:0000256" key="1">
    <source>
        <dbReference type="ARBA" id="ARBA00004196"/>
    </source>
</evidence>
<accession>A0A1I5C369</accession>
<proteinExistence type="inferred from homology"/>
<feature type="signal peptide" evidence="5">
    <location>
        <begin position="1"/>
        <end position="23"/>
    </location>
</feature>
<dbReference type="InterPro" id="IPR038404">
    <property type="entry name" value="TRAP_DctP_sf"/>
</dbReference>
<protein>
    <submittedName>
        <fullName evidence="6">Tripartite ATP-independent transporter solute receptor, DctP family</fullName>
    </submittedName>
</protein>
<organism evidence="6 7">
    <name type="scientific">Cohaesibacter marisflavi</name>
    <dbReference type="NCBI Taxonomy" id="655353"/>
    <lineage>
        <taxon>Bacteria</taxon>
        <taxon>Pseudomonadati</taxon>
        <taxon>Pseudomonadota</taxon>
        <taxon>Alphaproteobacteria</taxon>
        <taxon>Hyphomicrobiales</taxon>
        <taxon>Cohaesibacteraceae</taxon>
    </lineage>
</organism>